<evidence type="ECO:0000313" key="2">
    <source>
        <dbReference type="Proteomes" id="UP000092460"/>
    </source>
</evidence>
<reference evidence="2" key="1">
    <citation type="submission" date="2015-01" db="EMBL/GenBank/DDBJ databases">
        <authorList>
            <person name="Aksoy S."/>
            <person name="Warren W."/>
            <person name="Wilson R.K."/>
        </authorList>
    </citation>
    <scope>NUCLEOTIDE SEQUENCE [LARGE SCALE GENOMIC DNA]</scope>
    <source>
        <strain evidence="2">IAEA</strain>
    </source>
</reference>
<dbReference type="VEuPathDB" id="VectorBase:GPPI002604"/>
<dbReference type="EMBL" id="JXJN01000700">
    <property type="status" value="NOT_ANNOTATED_CDS"/>
    <property type="molecule type" value="Genomic_DNA"/>
</dbReference>
<sequence length="109" mass="13476">MENKFLNTLKLNYNLGRDGKEKSFTIMSFAITDFIYKEFTILSFHLRLEKRVNLDKFIVFKINYYVNEKYEKIYYHMRAFAYERTSVAIRIYMKQQLRHLHHKLKGHRK</sequence>
<dbReference type="EMBL" id="JXJN01000699">
    <property type="status" value="NOT_ANNOTATED_CDS"/>
    <property type="molecule type" value="Genomic_DNA"/>
</dbReference>
<evidence type="ECO:0000313" key="1">
    <source>
        <dbReference type="EnsemblMetazoa" id="GPPI002604-PA"/>
    </source>
</evidence>
<protein>
    <submittedName>
        <fullName evidence="1">Uncharacterized protein</fullName>
    </submittedName>
</protein>
<reference evidence="1" key="2">
    <citation type="submission" date="2020-05" db="UniProtKB">
        <authorList>
            <consortium name="EnsemblMetazoa"/>
        </authorList>
    </citation>
    <scope>IDENTIFICATION</scope>
    <source>
        <strain evidence="1">IAEA</strain>
    </source>
</reference>
<proteinExistence type="predicted"/>
<name>A0A1B0AN37_9MUSC</name>
<keyword evidence="2" id="KW-1185">Reference proteome</keyword>
<dbReference type="Proteomes" id="UP000092460">
    <property type="component" value="Unassembled WGS sequence"/>
</dbReference>
<organism evidence="1 2">
    <name type="scientific">Glossina palpalis gambiensis</name>
    <dbReference type="NCBI Taxonomy" id="67801"/>
    <lineage>
        <taxon>Eukaryota</taxon>
        <taxon>Metazoa</taxon>
        <taxon>Ecdysozoa</taxon>
        <taxon>Arthropoda</taxon>
        <taxon>Hexapoda</taxon>
        <taxon>Insecta</taxon>
        <taxon>Pterygota</taxon>
        <taxon>Neoptera</taxon>
        <taxon>Endopterygota</taxon>
        <taxon>Diptera</taxon>
        <taxon>Brachycera</taxon>
        <taxon>Muscomorpha</taxon>
        <taxon>Hippoboscoidea</taxon>
        <taxon>Glossinidae</taxon>
        <taxon>Glossina</taxon>
    </lineage>
</organism>
<accession>A0A1B0AN37</accession>
<dbReference type="AlphaFoldDB" id="A0A1B0AN37"/>
<dbReference type="EnsemblMetazoa" id="GPPI002604-RA">
    <property type="protein sequence ID" value="GPPI002604-PA"/>
    <property type="gene ID" value="GPPI002604"/>
</dbReference>